<evidence type="ECO:0000256" key="6">
    <source>
        <dbReference type="ARBA" id="ARBA00022801"/>
    </source>
</evidence>
<feature type="domain" description="Transthyretin/hydroxyisourate hydrolase" evidence="8">
    <location>
        <begin position="4"/>
        <end position="116"/>
    </location>
</feature>
<comment type="subunit">
    <text evidence="4 7">Homotetramer.</text>
</comment>
<evidence type="ECO:0000256" key="7">
    <source>
        <dbReference type="RuleBase" id="RU361270"/>
    </source>
</evidence>
<evidence type="ECO:0000259" key="8">
    <source>
        <dbReference type="Pfam" id="PF00576"/>
    </source>
</evidence>
<dbReference type="Proteomes" id="UP000248395">
    <property type="component" value="Unassembled WGS sequence"/>
</dbReference>
<dbReference type="AlphaFoldDB" id="A0A318JIB9"/>
<protein>
    <recommendedName>
        <fullName evidence="7">5-hydroxyisourate hydrolase</fullName>
        <shortName evidence="7">HIU hydrolase</shortName>
        <shortName evidence="7">HIUHase</shortName>
        <ecNumber evidence="7">3.5.2.17</ecNumber>
    </recommendedName>
</protein>
<dbReference type="CDD" id="cd05822">
    <property type="entry name" value="TLP_HIUase"/>
    <property type="match status" value="1"/>
</dbReference>
<dbReference type="GO" id="GO:0033971">
    <property type="term" value="F:hydroxyisourate hydrolase activity"/>
    <property type="evidence" value="ECO:0007669"/>
    <property type="project" value="UniProtKB-EC"/>
</dbReference>
<keyword evidence="10" id="KW-1185">Reference proteome</keyword>
<evidence type="ECO:0000256" key="2">
    <source>
        <dbReference type="ARBA" id="ARBA00002704"/>
    </source>
</evidence>
<dbReference type="InterPro" id="IPR023416">
    <property type="entry name" value="Transthyretin/HIU_hydrolase_d"/>
</dbReference>
<dbReference type="OrthoDB" id="9792386at2"/>
<accession>A0A318JIB9</accession>
<comment type="caution">
    <text evidence="9">The sequence shown here is derived from an EMBL/GenBank/DDBJ whole genome shotgun (WGS) entry which is preliminary data.</text>
</comment>
<reference evidence="9 10" key="1">
    <citation type="submission" date="2018-05" db="EMBL/GenBank/DDBJ databases">
        <title>Genomic Encyclopedia of Type Strains, Phase IV (KMG-IV): sequencing the most valuable type-strain genomes for metagenomic binning, comparative biology and taxonomic classification.</title>
        <authorList>
            <person name="Goeker M."/>
        </authorList>
    </citation>
    <scope>NUCLEOTIDE SEQUENCE [LARGE SCALE GENOMIC DNA]</scope>
    <source>
        <strain evidence="9 10">DSM 25134</strain>
    </source>
</reference>
<comment type="catalytic activity">
    <reaction evidence="1 7">
        <text>5-hydroxyisourate + H2O = 5-hydroxy-2-oxo-4-ureido-2,5-dihydro-1H-imidazole-5-carboxylate + H(+)</text>
        <dbReference type="Rhea" id="RHEA:23736"/>
        <dbReference type="ChEBI" id="CHEBI:15377"/>
        <dbReference type="ChEBI" id="CHEBI:15378"/>
        <dbReference type="ChEBI" id="CHEBI:18072"/>
        <dbReference type="ChEBI" id="CHEBI:58639"/>
        <dbReference type="EC" id="3.5.2.17"/>
    </reaction>
</comment>
<evidence type="ECO:0000256" key="3">
    <source>
        <dbReference type="ARBA" id="ARBA00009850"/>
    </source>
</evidence>
<keyword evidence="6 7" id="KW-0378">Hydrolase</keyword>
<proteinExistence type="inferred from homology"/>
<organism evidence="9 10">
    <name type="scientific">Aquitalea magnusonii</name>
    <dbReference type="NCBI Taxonomy" id="332411"/>
    <lineage>
        <taxon>Bacteria</taxon>
        <taxon>Pseudomonadati</taxon>
        <taxon>Pseudomonadota</taxon>
        <taxon>Betaproteobacteria</taxon>
        <taxon>Neisseriales</taxon>
        <taxon>Chromobacteriaceae</taxon>
        <taxon>Aquitalea</taxon>
    </lineage>
</organism>
<dbReference type="NCBIfam" id="TIGR02962">
    <property type="entry name" value="hdxy_isourate"/>
    <property type="match status" value="1"/>
</dbReference>
<dbReference type="EC" id="3.5.2.17" evidence="7"/>
<dbReference type="GO" id="GO:0006144">
    <property type="term" value="P:purine nucleobase metabolic process"/>
    <property type="evidence" value="ECO:0007669"/>
    <property type="project" value="UniProtKB-KW"/>
</dbReference>
<keyword evidence="5 7" id="KW-0659">Purine metabolism</keyword>
<evidence type="ECO:0000256" key="4">
    <source>
        <dbReference type="ARBA" id="ARBA00011881"/>
    </source>
</evidence>
<evidence type="ECO:0000313" key="10">
    <source>
        <dbReference type="Proteomes" id="UP000248395"/>
    </source>
</evidence>
<dbReference type="RefSeq" id="WP_059285778.1">
    <property type="nucleotide sequence ID" value="NZ_LNQU01000040.1"/>
</dbReference>
<evidence type="ECO:0000256" key="1">
    <source>
        <dbReference type="ARBA" id="ARBA00001043"/>
    </source>
</evidence>
<gene>
    <name evidence="9" type="ORF">DFR38_11576</name>
</gene>
<dbReference type="Gene3D" id="2.60.40.180">
    <property type="entry name" value="Transthyretin/hydroxyisourate hydrolase domain"/>
    <property type="match status" value="1"/>
</dbReference>
<evidence type="ECO:0000313" key="9">
    <source>
        <dbReference type="EMBL" id="PXX43448.1"/>
    </source>
</evidence>
<dbReference type="SUPFAM" id="SSF49472">
    <property type="entry name" value="Transthyretin (synonym: prealbumin)"/>
    <property type="match status" value="1"/>
</dbReference>
<dbReference type="InterPro" id="IPR036817">
    <property type="entry name" value="Transthyretin/HIU_hydrolase_sf"/>
</dbReference>
<dbReference type="PANTHER" id="PTHR10395:SF7">
    <property type="entry name" value="5-HYDROXYISOURATE HYDROLASE"/>
    <property type="match status" value="1"/>
</dbReference>
<dbReference type="EMBL" id="QJKC01000015">
    <property type="protein sequence ID" value="PXX43448.1"/>
    <property type="molecule type" value="Genomic_DNA"/>
</dbReference>
<dbReference type="PANTHER" id="PTHR10395">
    <property type="entry name" value="URICASE AND TRANSTHYRETIN-RELATED"/>
    <property type="match status" value="1"/>
</dbReference>
<dbReference type="InterPro" id="IPR014306">
    <property type="entry name" value="Hydroxyisourate_hydrolase"/>
</dbReference>
<dbReference type="Pfam" id="PF00576">
    <property type="entry name" value="Transthyretin"/>
    <property type="match status" value="1"/>
</dbReference>
<name>A0A318JIB9_9NEIS</name>
<sequence length="117" mass="12932">MGKLSTHVLDTMHGRPAAGVHGELYRIQEEGRTLLRRFDTNEDGRCDEALLSGAAMQAGVYELVFHAGDYFASQGVDLAQPCFVDQVVLRFGIANPAENYHVPLVVTPWTYSTYRGS</sequence>
<comment type="similarity">
    <text evidence="3 7">Belongs to the transthyretin family. 5-hydroxyisourate hydrolase subfamily.</text>
</comment>
<dbReference type="FunFam" id="2.60.40.180:FF:000005">
    <property type="entry name" value="5-hydroxyisourate hydrolase"/>
    <property type="match status" value="1"/>
</dbReference>
<evidence type="ECO:0000256" key="5">
    <source>
        <dbReference type="ARBA" id="ARBA00022631"/>
    </source>
</evidence>
<comment type="function">
    <text evidence="2">Catalyzes the hydrolysis of 5-hydroxyisourate (HIU) to 2-oxo-4-hydroxy-4-carboxy-5-ureidoimidazoline (OHCU).</text>
</comment>